<evidence type="ECO:0000259" key="5">
    <source>
        <dbReference type="PROSITE" id="PS50931"/>
    </source>
</evidence>
<dbReference type="RefSeq" id="WP_175360689.1">
    <property type="nucleotide sequence ID" value="NZ_JABFMS010000049.1"/>
</dbReference>
<dbReference type="SUPFAM" id="SSF46785">
    <property type="entry name" value="Winged helix' DNA-binding domain"/>
    <property type="match status" value="1"/>
</dbReference>
<dbReference type="InterPro" id="IPR036390">
    <property type="entry name" value="WH_DNA-bd_sf"/>
</dbReference>
<sequence length="316" mass="35165">MTHPVLSRSLFNRLRYKHLHMLVALSASQNLHRASQSLNMSQPAATRMLREIEDMFGCDLFERLPRGMRPTALGQELIRFAELALSGLDRCAEDLLARQQGGYGYLSIGTIMGAAPDLVMDSIARIKALNPQLRIRIMGDTSDQVIQLLEQGRIDLAIARRNAATDSEHYAFEQLGNERLLVVVHAGHPLARRKKLALAELVSDWPWILQPETSPARIGLDQALQRLALPTPADIIECSSVYSMQQLIQLTDAIMVLSETALRDYLKMGLVVALPVALDVQLAPFGLLRRKGEPVSRELGLFIDLLRSRAGEKAAY</sequence>
<dbReference type="AlphaFoldDB" id="A0AAJ3FZM5"/>
<evidence type="ECO:0000256" key="1">
    <source>
        <dbReference type="ARBA" id="ARBA00009437"/>
    </source>
</evidence>
<dbReference type="Pfam" id="PF00126">
    <property type="entry name" value="HTH_1"/>
    <property type="match status" value="1"/>
</dbReference>
<proteinExistence type="inferred from homology"/>
<dbReference type="Proteomes" id="UP000562723">
    <property type="component" value="Unassembled WGS sequence"/>
</dbReference>
<dbReference type="GO" id="GO:0005829">
    <property type="term" value="C:cytosol"/>
    <property type="evidence" value="ECO:0007669"/>
    <property type="project" value="TreeGrafter"/>
</dbReference>
<keyword evidence="3" id="KW-0238">DNA-binding</keyword>
<dbReference type="Gene3D" id="3.40.190.10">
    <property type="entry name" value="Periplasmic binding protein-like II"/>
    <property type="match status" value="2"/>
</dbReference>
<dbReference type="Gene3D" id="1.10.10.10">
    <property type="entry name" value="Winged helix-like DNA-binding domain superfamily/Winged helix DNA-binding domain"/>
    <property type="match status" value="1"/>
</dbReference>
<evidence type="ECO:0000313" key="6">
    <source>
        <dbReference type="EMBL" id="NUT83436.1"/>
    </source>
</evidence>
<evidence type="ECO:0000256" key="2">
    <source>
        <dbReference type="ARBA" id="ARBA00023015"/>
    </source>
</evidence>
<dbReference type="PROSITE" id="PS50931">
    <property type="entry name" value="HTH_LYSR"/>
    <property type="match status" value="1"/>
</dbReference>
<evidence type="ECO:0000256" key="4">
    <source>
        <dbReference type="ARBA" id="ARBA00023163"/>
    </source>
</evidence>
<dbReference type="PANTHER" id="PTHR30419">
    <property type="entry name" value="HTH-TYPE TRANSCRIPTIONAL REGULATOR YBHD"/>
    <property type="match status" value="1"/>
</dbReference>
<dbReference type="InterPro" id="IPR050950">
    <property type="entry name" value="HTH-type_LysR_regulators"/>
</dbReference>
<gene>
    <name evidence="6" type="ORF">HNO85_21025</name>
</gene>
<dbReference type="GO" id="GO:0003700">
    <property type="term" value="F:DNA-binding transcription factor activity"/>
    <property type="evidence" value="ECO:0007669"/>
    <property type="project" value="InterPro"/>
</dbReference>
<feature type="domain" description="HTH lysR-type" evidence="5">
    <location>
        <begin position="14"/>
        <end position="71"/>
    </location>
</feature>
<comment type="similarity">
    <text evidence="1">Belongs to the LysR transcriptional regulatory family.</text>
</comment>
<dbReference type="InterPro" id="IPR036388">
    <property type="entry name" value="WH-like_DNA-bd_sf"/>
</dbReference>
<keyword evidence="4" id="KW-0804">Transcription</keyword>
<name>A0AAJ3FZM5_9PSED</name>
<reference evidence="6 7" key="1">
    <citation type="journal article" date="2020" name="Front. Plant Sci.">
        <title>Isolation of Rhizosphere Bacteria That Improve Quality and Water Stress Tolerance in Greenhouse Ornamentals.</title>
        <authorList>
            <person name="Nordstedt N.P."/>
            <person name="Jones M.L."/>
        </authorList>
    </citation>
    <scope>NUCLEOTIDE SEQUENCE [LARGE SCALE GENOMIC DNA]</scope>
    <source>
        <strain evidence="6 7">C2F7</strain>
    </source>
</reference>
<comment type="caution">
    <text evidence="6">The sequence shown here is derived from an EMBL/GenBank/DDBJ whole genome shotgun (WGS) entry which is preliminary data.</text>
</comment>
<dbReference type="GO" id="GO:0003677">
    <property type="term" value="F:DNA binding"/>
    <property type="evidence" value="ECO:0007669"/>
    <property type="project" value="UniProtKB-KW"/>
</dbReference>
<dbReference type="PRINTS" id="PR00039">
    <property type="entry name" value="HTHLYSR"/>
</dbReference>
<dbReference type="Pfam" id="PF03466">
    <property type="entry name" value="LysR_substrate"/>
    <property type="match status" value="1"/>
</dbReference>
<dbReference type="PANTHER" id="PTHR30419:SF8">
    <property type="entry name" value="NITROGEN ASSIMILATION TRANSCRIPTIONAL ACTIVATOR-RELATED"/>
    <property type="match status" value="1"/>
</dbReference>
<dbReference type="SUPFAM" id="SSF53850">
    <property type="entry name" value="Periplasmic binding protein-like II"/>
    <property type="match status" value="1"/>
</dbReference>
<protein>
    <submittedName>
        <fullName evidence="6">LysR family transcriptional regulator</fullName>
    </submittedName>
</protein>
<evidence type="ECO:0000256" key="3">
    <source>
        <dbReference type="ARBA" id="ARBA00023125"/>
    </source>
</evidence>
<dbReference type="InterPro" id="IPR005119">
    <property type="entry name" value="LysR_subst-bd"/>
</dbReference>
<dbReference type="EMBL" id="JABFMS010000049">
    <property type="protein sequence ID" value="NUT83436.1"/>
    <property type="molecule type" value="Genomic_DNA"/>
</dbReference>
<dbReference type="InterPro" id="IPR000847">
    <property type="entry name" value="LysR_HTH_N"/>
</dbReference>
<organism evidence="6 7">
    <name type="scientific">Pseudomonas brassicacearum</name>
    <dbReference type="NCBI Taxonomy" id="930166"/>
    <lineage>
        <taxon>Bacteria</taxon>
        <taxon>Pseudomonadati</taxon>
        <taxon>Pseudomonadota</taxon>
        <taxon>Gammaproteobacteria</taxon>
        <taxon>Pseudomonadales</taxon>
        <taxon>Pseudomonadaceae</taxon>
        <taxon>Pseudomonas</taxon>
    </lineage>
</organism>
<accession>A0AAJ3FZM5</accession>
<evidence type="ECO:0000313" key="7">
    <source>
        <dbReference type="Proteomes" id="UP000562723"/>
    </source>
</evidence>
<keyword evidence="2" id="KW-0805">Transcription regulation</keyword>